<name>A0A1M6HJF2_9FIRM</name>
<dbReference type="InterPro" id="IPR025714">
    <property type="entry name" value="Methyltranfer_dom"/>
</dbReference>
<keyword evidence="3 4" id="KW-0949">S-adenosyl-L-methionine</keyword>
<dbReference type="Proteomes" id="UP000184052">
    <property type="component" value="Unassembled WGS sequence"/>
</dbReference>
<evidence type="ECO:0000256" key="2">
    <source>
        <dbReference type="ARBA" id="ARBA00022679"/>
    </source>
</evidence>
<dbReference type="Gene3D" id="3.40.50.150">
    <property type="entry name" value="Vaccinia Virus protein VP39"/>
    <property type="match status" value="1"/>
</dbReference>
<feature type="binding site" evidence="4">
    <location>
        <position position="150"/>
    </location>
    <ligand>
        <name>S-adenosyl-L-methionine</name>
        <dbReference type="ChEBI" id="CHEBI:59789"/>
    </ligand>
</feature>
<evidence type="ECO:0000313" key="7">
    <source>
        <dbReference type="EMBL" id="SHJ22308.1"/>
    </source>
</evidence>
<dbReference type="GO" id="GO:0003676">
    <property type="term" value="F:nucleic acid binding"/>
    <property type="evidence" value="ECO:0007669"/>
    <property type="project" value="InterPro"/>
</dbReference>
<feature type="domain" description="Release factor glutamine methyltransferase N-terminal" evidence="6">
    <location>
        <begin position="9"/>
        <end position="77"/>
    </location>
</feature>
<dbReference type="EMBL" id="FQZL01000013">
    <property type="protein sequence ID" value="SHJ22308.1"/>
    <property type="molecule type" value="Genomic_DNA"/>
</dbReference>
<dbReference type="Pfam" id="PF13847">
    <property type="entry name" value="Methyltransf_31"/>
    <property type="match status" value="1"/>
</dbReference>
<dbReference type="SUPFAM" id="SSF53335">
    <property type="entry name" value="S-adenosyl-L-methionine-dependent methyltransferases"/>
    <property type="match status" value="1"/>
</dbReference>
<comment type="similarity">
    <text evidence="4">Belongs to the protein N5-glutamine methyltransferase family. PrmC subfamily.</text>
</comment>
<gene>
    <name evidence="4" type="primary">prmC</name>
    <name evidence="7" type="ORF">SAMN02745751_02040</name>
</gene>
<dbReference type="Pfam" id="PF17827">
    <property type="entry name" value="PrmC_N"/>
    <property type="match status" value="1"/>
</dbReference>
<dbReference type="EC" id="2.1.1.297" evidence="4"/>
<feature type="binding site" evidence="4">
    <location>
        <begin position="127"/>
        <end position="131"/>
    </location>
    <ligand>
        <name>S-adenosyl-L-methionine</name>
        <dbReference type="ChEBI" id="CHEBI:59789"/>
    </ligand>
</feature>
<comment type="catalytic activity">
    <reaction evidence="4">
        <text>L-glutaminyl-[peptide chain release factor] + S-adenosyl-L-methionine = N(5)-methyl-L-glutaminyl-[peptide chain release factor] + S-adenosyl-L-homocysteine + H(+)</text>
        <dbReference type="Rhea" id="RHEA:42896"/>
        <dbReference type="Rhea" id="RHEA-COMP:10271"/>
        <dbReference type="Rhea" id="RHEA-COMP:10272"/>
        <dbReference type="ChEBI" id="CHEBI:15378"/>
        <dbReference type="ChEBI" id="CHEBI:30011"/>
        <dbReference type="ChEBI" id="CHEBI:57856"/>
        <dbReference type="ChEBI" id="CHEBI:59789"/>
        <dbReference type="ChEBI" id="CHEBI:61891"/>
        <dbReference type="EC" id="2.1.1.297"/>
    </reaction>
</comment>
<keyword evidence="2 4" id="KW-0808">Transferase</keyword>
<dbReference type="GO" id="GO:0102559">
    <property type="term" value="F:peptide chain release factor N(5)-glutamine methyltransferase activity"/>
    <property type="evidence" value="ECO:0007669"/>
    <property type="project" value="UniProtKB-EC"/>
</dbReference>
<evidence type="ECO:0000313" key="8">
    <source>
        <dbReference type="Proteomes" id="UP000184052"/>
    </source>
</evidence>
<evidence type="ECO:0000259" key="6">
    <source>
        <dbReference type="Pfam" id="PF17827"/>
    </source>
</evidence>
<evidence type="ECO:0000259" key="5">
    <source>
        <dbReference type="Pfam" id="PF13847"/>
    </source>
</evidence>
<dbReference type="RefSeq" id="WP_094762835.1">
    <property type="nucleotide sequence ID" value="NZ_FQZL01000013.1"/>
</dbReference>
<dbReference type="PROSITE" id="PS00092">
    <property type="entry name" value="N6_MTASE"/>
    <property type="match status" value="1"/>
</dbReference>
<keyword evidence="8" id="KW-1185">Reference proteome</keyword>
<feature type="binding site" evidence="4">
    <location>
        <begin position="195"/>
        <end position="198"/>
    </location>
    <ligand>
        <name>substrate</name>
    </ligand>
</feature>
<proteinExistence type="inferred from homology"/>
<dbReference type="InterPro" id="IPR019874">
    <property type="entry name" value="RF_methyltr_PrmC"/>
</dbReference>
<dbReference type="CDD" id="cd02440">
    <property type="entry name" value="AdoMet_MTases"/>
    <property type="match status" value="1"/>
</dbReference>
<comment type="function">
    <text evidence="4">Methylates the class 1 translation termination release factors RF1/PrfA and RF2/PrfB on the glutamine residue of the universally conserved GGQ motif.</text>
</comment>
<dbReference type="STRING" id="1121476.SAMN02745751_02040"/>
<dbReference type="NCBIfam" id="TIGR03534">
    <property type="entry name" value="RF_mod_PrmC"/>
    <property type="match status" value="1"/>
</dbReference>
<dbReference type="InterPro" id="IPR040758">
    <property type="entry name" value="PrmC_N"/>
</dbReference>
<keyword evidence="1 4" id="KW-0489">Methyltransferase</keyword>
<dbReference type="InterPro" id="IPR050320">
    <property type="entry name" value="N5-glutamine_MTase"/>
</dbReference>
<reference evidence="7 8" key="1">
    <citation type="submission" date="2016-11" db="EMBL/GenBank/DDBJ databases">
        <authorList>
            <person name="Jaros S."/>
            <person name="Januszkiewicz K."/>
            <person name="Wedrychowicz H."/>
        </authorList>
    </citation>
    <scope>NUCLEOTIDE SEQUENCE [LARGE SCALE GENOMIC DNA]</scope>
    <source>
        <strain evidence="7 8">DSM 17477</strain>
    </source>
</reference>
<dbReference type="PANTHER" id="PTHR18895">
    <property type="entry name" value="HEMK METHYLTRANSFERASE"/>
    <property type="match status" value="1"/>
</dbReference>
<sequence length="291" mass="32763">MVEKSIRQCIKEAVEVLGQREYMNPLLDAQLLLAYAMGREKLYVIMNMNETLDEKTEELFFSLVGKRKKGCPLQYITNSQEFMGLDFHVEEGVLIPRPDTENIVEYIIDMAKKEYSAKDNIRILDIGSGSGAIGCSLAEYLENSSVAAIDISDIAVKVSDINRERLGLENFNVMKMDIFDDIWKELGSFDIVVSNPPYIPEEDVKSLQVEVAEYEPKLALIGGNSGYDYYERIISITDRLVKPGGVLVMEHGHDQSEKIVKMLEEKAGVERVDVIEDLSGIKRGAAGYFKN</sequence>
<comment type="caution">
    <text evidence="4">Lacks conserved residue(s) required for the propagation of feature annotation.</text>
</comment>
<dbReference type="OrthoDB" id="9784805at2"/>
<dbReference type="InterPro" id="IPR004556">
    <property type="entry name" value="HemK-like"/>
</dbReference>
<protein>
    <recommendedName>
        <fullName evidence="4">Release factor glutamine methyltransferase</fullName>
        <shortName evidence="4">RF MTase</shortName>
        <ecNumber evidence="4">2.1.1.297</ecNumber>
    </recommendedName>
    <alternativeName>
        <fullName evidence="4">N5-glutamine methyltransferase PrmC</fullName>
    </alternativeName>
    <alternativeName>
        <fullName evidence="4">Protein-(glutamine-N5) MTase PrmC</fullName>
    </alternativeName>
    <alternativeName>
        <fullName evidence="4">Protein-glutamine N-methyltransferase PrmC</fullName>
    </alternativeName>
</protein>
<organism evidence="7 8">
    <name type="scientific">Dethiosulfatibacter aminovorans DSM 17477</name>
    <dbReference type="NCBI Taxonomy" id="1121476"/>
    <lineage>
        <taxon>Bacteria</taxon>
        <taxon>Bacillati</taxon>
        <taxon>Bacillota</taxon>
        <taxon>Tissierellia</taxon>
        <taxon>Dethiosulfatibacter</taxon>
    </lineage>
</organism>
<dbReference type="PANTHER" id="PTHR18895:SF74">
    <property type="entry name" value="MTRF1L RELEASE FACTOR GLUTAMINE METHYLTRANSFERASE"/>
    <property type="match status" value="1"/>
</dbReference>
<dbReference type="GO" id="GO:0032259">
    <property type="term" value="P:methylation"/>
    <property type="evidence" value="ECO:0007669"/>
    <property type="project" value="UniProtKB-KW"/>
</dbReference>
<evidence type="ECO:0000256" key="1">
    <source>
        <dbReference type="ARBA" id="ARBA00022603"/>
    </source>
</evidence>
<dbReference type="AlphaFoldDB" id="A0A1M6HJF2"/>
<dbReference type="InterPro" id="IPR002052">
    <property type="entry name" value="DNA_methylase_N6_adenine_CS"/>
</dbReference>
<dbReference type="Gene3D" id="1.10.8.10">
    <property type="entry name" value="DNA helicase RuvA subunit, C-terminal domain"/>
    <property type="match status" value="1"/>
</dbReference>
<evidence type="ECO:0000256" key="4">
    <source>
        <dbReference type="HAMAP-Rule" id="MF_02126"/>
    </source>
</evidence>
<dbReference type="HAMAP" id="MF_02126">
    <property type="entry name" value="RF_methyltr_PrmC"/>
    <property type="match status" value="1"/>
</dbReference>
<evidence type="ECO:0000256" key="3">
    <source>
        <dbReference type="ARBA" id="ARBA00022691"/>
    </source>
</evidence>
<dbReference type="InterPro" id="IPR029063">
    <property type="entry name" value="SAM-dependent_MTases_sf"/>
</dbReference>
<feature type="binding site" evidence="4">
    <location>
        <position position="195"/>
    </location>
    <ligand>
        <name>S-adenosyl-L-methionine</name>
        <dbReference type="ChEBI" id="CHEBI:59789"/>
    </ligand>
</feature>
<accession>A0A1M6HJF2</accession>
<dbReference type="NCBIfam" id="TIGR00536">
    <property type="entry name" value="hemK_fam"/>
    <property type="match status" value="1"/>
</dbReference>
<feature type="domain" description="Methyltransferase" evidence="5">
    <location>
        <begin position="118"/>
        <end position="265"/>
    </location>
</feature>